<protein>
    <submittedName>
        <fullName evidence="1">7273_t:CDS:1</fullName>
    </submittedName>
</protein>
<evidence type="ECO:0000313" key="2">
    <source>
        <dbReference type="Proteomes" id="UP000789706"/>
    </source>
</evidence>
<dbReference type="OrthoDB" id="2443818at2759"/>
<dbReference type="Proteomes" id="UP000789706">
    <property type="component" value="Unassembled WGS sequence"/>
</dbReference>
<dbReference type="AlphaFoldDB" id="A0A9N8VGE9"/>
<dbReference type="EMBL" id="CAJVPK010000102">
    <property type="protein sequence ID" value="CAG8449033.1"/>
    <property type="molecule type" value="Genomic_DNA"/>
</dbReference>
<reference evidence="1" key="1">
    <citation type="submission" date="2021-06" db="EMBL/GenBank/DDBJ databases">
        <authorList>
            <person name="Kallberg Y."/>
            <person name="Tangrot J."/>
            <person name="Rosling A."/>
        </authorList>
    </citation>
    <scope>NUCLEOTIDE SEQUENCE</scope>
    <source>
        <strain evidence="1">AZ414A</strain>
    </source>
</reference>
<proteinExistence type="predicted"/>
<sequence>MSNFISNSRIVHEVFGQFNKSEPLAYILKEILCAKAIIRQTLNIVKTKNNVDIENFLDEQDGYHIPPRAVDMPKTFITLELNNKIR</sequence>
<gene>
    <name evidence="1" type="ORF">DEBURN_LOCUS1999</name>
</gene>
<organism evidence="1 2">
    <name type="scientific">Diversispora eburnea</name>
    <dbReference type="NCBI Taxonomy" id="1213867"/>
    <lineage>
        <taxon>Eukaryota</taxon>
        <taxon>Fungi</taxon>
        <taxon>Fungi incertae sedis</taxon>
        <taxon>Mucoromycota</taxon>
        <taxon>Glomeromycotina</taxon>
        <taxon>Glomeromycetes</taxon>
        <taxon>Diversisporales</taxon>
        <taxon>Diversisporaceae</taxon>
        <taxon>Diversispora</taxon>
    </lineage>
</organism>
<name>A0A9N8VGE9_9GLOM</name>
<comment type="caution">
    <text evidence="1">The sequence shown here is derived from an EMBL/GenBank/DDBJ whole genome shotgun (WGS) entry which is preliminary data.</text>
</comment>
<keyword evidence="2" id="KW-1185">Reference proteome</keyword>
<evidence type="ECO:0000313" key="1">
    <source>
        <dbReference type="EMBL" id="CAG8449033.1"/>
    </source>
</evidence>
<accession>A0A9N8VGE9</accession>